<accession>A0A4R2T4E3</accession>
<dbReference type="EMBL" id="SLYB01000002">
    <property type="protein sequence ID" value="TCP97210.1"/>
    <property type="molecule type" value="Genomic_DNA"/>
</dbReference>
<dbReference type="InterPro" id="IPR027396">
    <property type="entry name" value="DsrEFH-like"/>
</dbReference>
<gene>
    <name evidence="1" type="ORF">EDC44_10213</name>
</gene>
<dbReference type="SUPFAM" id="SSF75169">
    <property type="entry name" value="DsrEFH-like"/>
    <property type="match status" value="1"/>
</dbReference>
<dbReference type="Gene3D" id="3.40.1260.10">
    <property type="entry name" value="DsrEFH-like"/>
    <property type="match status" value="1"/>
</dbReference>
<dbReference type="GO" id="GO:0005737">
    <property type="term" value="C:cytoplasm"/>
    <property type="evidence" value="ECO:0007669"/>
    <property type="project" value="InterPro"/>
</dbReference>
<proteinExistence type="predicted"/>
<dbReference type="RefSeq" id="WP_131974564.1">
    <property type="nucleotide sequence ID" value="NZ_SLYB01000002.1"/>
</dbReference>
<organism evidence="1 2">
    <name type="scientific">Cricetibacter osteomyelitidis</name>
    <dbReference type="NCBI Taxonomy" id="1521931"/>
    <lineage>
        <taxon>Bacteria</taxon>
        <taxon>Pseudomonadati</taxon>
        <taxon>Pseudomonadota</taxon>
        <taxon>Gammaproteobacteria</taxon>
        <taxon>Pasteurellales</taxon>
        <taxon>Pasteurellaceae</taxon>
        <taxon>Cricetibacter</taxon>
    </lineage>
</organism>
<name>A0A4R2T4E3_9PAST</name>
<keyword evidence="2" id="KW-1185">Reference proteome</keyword>
<sequence>MLYTFSQADYPQPELQRILENITAQDAVLLWQNGVLLAVKYPEFFADCYILETDVSARNLTALLPEGHKVRLISMENLVQLTERFSPQFAL</sequence>
<evidence type="ECO:0000313" key="1">
    <source>
        <dbReference type="EMBL" id="TCP97210.1"/>
    </source>
</evidence>
<dbReference type="InterPro" id="IPR007215">
    <property type="entry name" value="Sulphur_relay_TusB/DsrH"/>
</dbReference>
<evidence type="ECO:0000313" key="2">
    <source>
        <dbReference type="Proteomes" id="UP000295763"/>
    </source>
</evidence>
<comment type="caution">
    <text evidence="1">The sequence shown here is derived from an EMBL/GenBank/DDBJ whole genome shotgun (WGS) entry which is preliminary data.</text>
</comment>
<dbReference type="GO" id="GO:0002143">
    <property type="term" value="P:tRNA wobble position uridine thiolation"/>
    <property type="evidence" value="ECO:0007669"/>
    <property type="project" value="InterPro"/>
</dbReference>
<protein>
    <submittedName>
        <fullName evidence="1">tRNA 2-thiouridine synthesizing protein B</fullName>
    </submittedName>
</protein>
<dbReference type="AlphaFoldDB" id="A0A4R2T4E3"/>
<dbReference type="Proteomes" id="UP000295763">
    <property type="component" value="Unassembled WGS sequence"/>
</dbReference>
<reference evidence="1 2" key="1">
    <citation type="submission" date="2019-03" db="EMBL/GenBank/DDBJ databases">
        <title>Genomic Encyclopedia of Type Strains, Phase IV (KMG-IV): sequencing the most valuable type-strain genomes for metagenomic binning, comparative biology and taxonomic classification.</title>
        <authorList>
            <person name="Goeker M."/>
        </authorList>
    </citation>
    <scope>NUCLEOTIDE SEQUENCE [LARGE SCALE GENOMIC DNA]</scope>
    <source>
        <strain evidence="1 2">DSM 28404</strain>
    </source>
</reference>
<dbReference type="Pfam" id="PF04077">
    <property type="entry name" value="DsrH"/>
    <property type="match status" value="1"/>
</dbReference>
<dbReference type="OrthoDB" id="7064722at2"/>